<organism evidence="1 2">
    <name type="scientific">Hermetia illucens</name>
    <name type="common">Black soldier fly</name>
    <dbReference type="NCBI Taxonomy" id="343691"/>
    <lineage>
        <taxon>Eukaryota</taxon>
        <taxon>Metazoa</taxon>
        <taxon>Ecdysozoa</taxon>
        <taxon>Arthropoda</taxon>
        <taxon>Hexapoda</taxon>
        <taxon>Insecta</taxon>
        <taxon>Pterygota</taxon>
        <taxon>Neoptera</taxon>
        <taxon>Endopterygota</taxon>
        <taxon>Diptera</taxon>
        <taxon>Brachycera</taxon>
        <taxon>Stratiomyomorpha</taxon>
        <taxon>Stratiomyidae</taxon>
        <taxon>Hermetiinae</taxon>
        <taxon>Hermetia</taxon>
    </lineage>
</organism>
<dbReference type="Proteomes" id="UP000594454">
    <property type="component" value="Chromosome 1"/>
</dbReference>
<gene>
    <name evidence="1" type="ORF">HERILL_LOCUS1034</name>
</gene>
<dbReference type="InParanoid" id="A0A7R8UBL4"/>
<reference evidence="1 2" key="1">
    <citation type="submission" date="2020-11" db="EMBL/GenBank/DDBJ databases">
        <authorList>
            <person name="Wallbank WR R."/>
            <person name="Pardo Diaz C."/>
            <person name="Kozak K."/>
            <person name="Martin S."/>
            <person name="Jiggins C."/>
            <person name="Moest M."/>
            <person name="Warren A I."/>
            <person name="Generalovic N T."/>
            <person name="Byers J.R.P. K."/>
            <person name="Montejo-Kovacevich G."/>
            <person name="Yen C E."/>
        </authorList>
    </citation>
    <scope>NUCLEOTIDE SEQUENCE [LARGE SCALE GENOMIC DNA]</scope>
</reference>
<proteinExistence type="predicted"/>
<keyword evidence="2" id="KW-1185">Reference proteome</keyword>
<sequence length="76" mass="8105">MISINNAACFQPSSYKNGLRRPLRLRSGSLSIQFAARETTRTCIGGNSASISVSLVCAARVHRPATPLSKVQLCNG</sequence>
<evidence type="ECO:0000313" key="1">
    <source>
        <dbReference type="EMBL" id="CAD7077712.1"/>
    </source>
</evidence>
<evidence type="ECO:0000313" key="2">
    <source>
        <dbReference type="Proteomes" id="UP000594454"/>
    </source>
</evidence>
<name>A0A7R8UBL4_HERIL</name>
<protein>
    <submittedName>
        <fullName evidence="1">Uncharacterized protein</fullName>
    </submittedName>
</protein>
<dbReference type="AlphaFoldDB" id="A0A7R8UBL4"/>
<accession>A0A7R8UBL4</accession>
<dbReference type="EMBL" id="LR899009">
    <property type="protein sequence ID" value="CAD7077712.1"/>
    <property type="molecule type" value="Genomic_DNA"/>
</dbReference>